<protein>
    <submittedName>
        <fullName evidence="4">Transcriptional regulator</fullName>
    </submittedName>
</protein>
<evidence type="ECO:0000313" key="5">
    <source>
        <dbReference type="Proteomes" id="UP000290287"/>
    </source>
</evidence>
<proteinExistence type="predicted"/>
<reference evidence="4 5" key="1">
    <citation type="submission" date="2017-10" db="EMBL/GenBank/DDBJ databases">
        <title>Nyctiphanis sp. nov., isolated from the stomach of the euphausiid Nyctiphanes simplex (Hansen, 1911) in the Gulf of California.</title>
        <authorList>
            <person name="Gomez-Gil B."/>
            <person name="Aguilar-Mendez M."/>
            <person name="Lopez-Cortes A."/>
            <person name="Gomez-Gutierrez J."/>
            <person name="Roque A."/>
            <person name="Lang E."/>
            <person name="Gonzalez-Castillo A."/>
        </authorList>
    </citation>
    <scope>NUCLEOTIDE SEQUENCE [LARGE SCALE GENOMIC DNA]</scope>
    <source>
        <strain evidence="4 5">CAIM 600</strain>
    </source>
</reference>
<sequence>MPKRSREDTEETIKTILDAAVEQLIVYGYDKMSYTTLSEQTGISRTGISHHFPKKTDFISKLDDRLISILLEKLDLEGDQTRFSNSWKSALASDEKFAAVLKLIFLFRATDDNDVNFTKRVCQNLESLGCERFGNGFTQELECLVGKSVLKAS</sequence>
<dbReference type="PROSITE" id="PS50977">
    <property type="entry name" value="HTH_TETR_2"/>
    <property type="match status" value="1"/>
</dbReference>
<dbReference type="SUPFAM" id="SSF46689">
    <property type="entry name" value="Homeodomain-like"/>
    <property type="match status" value="1"/>
</dbReference>
<evidence type="ECO:0000259" key="3">
    <source>
        <dbReference type="PROSITE" id="PS50977"/>
    </source>
</evidence>
<dbReference type="Pfam" id="PF18285">
    <property type="entry name" value="LuxT_C"/>
    <property type="match status" value="1"/>
</dbReference>
<dbReference type="AlphaFoldDB" id="A0A4Q0YUL1"/>
<dbReference type="RefSeq" id="WP_129120955.1">
    <property type="nucleotide sequence ID" value="NZ_PEIB01000002.1"/>
</dbReference>
<keyword evidence="1 2" id="KW-0238">DNA-binding</keyword>
<comment type="caution">
    <text evidence="4">The sequence shown here is derived from an EMBL/GenBank/DDBJ whole genome shotgun (WGS) entry which is preliminary data.</text>
</comment>
<dbReference type="Gene3D" id="1.10.357.10">
    <property type="entry name" value="Tetracycline Repressor, domain 2"/>
    <property type="match status" value="1"/>
</dbReference>
<dbReference type="Proteomes" id="UP000290287">
    <property type="component" value="Unassembled WGS sequence"/>
</dbReference>
<feature type="DNA-binding region" description="H-T-H motif" evidence="2">
    <location>
        <begin position="33"/>
        <end position="52"/>
    </location>
</feature>
<accession>A0A4Q0YUL1</accession>
<organism evidence="4 5">
    <name type="scientific">Veronia nyctiphanis</name>
    <dbReference type="NCBI Taxonomy" id="1278244"/>
    <lineage>
        <taxon>Bacteria</taxon>
        <taxon>Pseudomonadati</taxon>
        <taxon>Pseudomonadota</taxon>
        <taxon>Gammaproteobacteria</taxon>
        <taxon>Vibrionales</taxon>
        <taxon>Vibrionaceae</taxon>
        <taxon>Veronia</taxon>
    </lineage>
</organism>
<keyword evidence="5" id="KW-1185">Reference proteome</keyword>
<dbReference type="InterPro" id="IPR001647">
    <property type="entry name" value="HTH_TetR"/>
</dbReference>
<evidence type="ECO:0000313" key="4">
    <source>
        <dbReference type="EMBL" id="RXJ74485.1"/>
    </source>
</evidence>
<name>A0A4Q0YUL1_9GAMM</name>
<dbReference type="Pfam" id="PF00440">
    <property type="entry name" value="TetR_N"/>
    <property type="match status" value="1"/>
</dbReference>
<dbReference type="OrthoDB" id="5816932at2"/>
<evidence type="ECO:0000256" key="1">
    <source>
        <dbReference type="ARBA" id="ARBA00023125"/>
    </source>
</evidence>
<dbReference type="InterPro" id="IPR009057">
    <property type="entry name" value="Homeodomain-like_sf"/>
</dbReference>
<feature type="domain" description="HTH tetR-type" evidence="3">
    <location>
        <begin position="10"/>
        <end position="70"/>
    </location>
</feature>
<dbReference type="GO" id="GO:0003677">
    <property type="term" value="F:DNA binding"/>
    <property type="evidence" value="ECO:0007669"/>
    <property type="project" value="UniProtKB-UniRule"/>
</dbReference>
<gene>
    <name evidence="4" type="ORF">CS022_02535</name>
</gene>
<evidence type="ECO:0000256" key="2">
    <source>
        <dbReference type="PROSITE-ProRule" id="PRU00335"/>
    </source>
</evidence>
<dbReference type="EMBL" id="PEIB01000002">
    <property type="protein sequence ID" value="RXJ74485.1"/>
    <property type="molecule type" value="Genomic_DNA"/>
</dbReference>